<dbReference type="Proteomes" id="UP000193942">
    <property type="component" value="Unassembled WGS sequence"/>
</dbReference>
<sequence>MDNLTQTKETAIKELYDDLRSIITQQKSGRLDPTRAKAAWEVALANRDTGVISEVMAEVIFKLTRNIRL</sequence>
<proteinExistence type="predicted"/>
<comment type="caution">
    <text evidence="1">The sequence shown here is derived from an EMBL/GenBank/DDBJ whole genome shotgun (WGS) entry which is preliminary data.</text>
</comment>
<reference evidence="1 2" key="1">
    <citation type="submission" date="2010-04" db="EMBL/GenBank/DDBJ databases">
        <title>The Genome Sequence of Escherichia coli TA447.</title>
        <authorList>
            <consortium name="The Broad Institute Genome Sequencing Platform"/>
            <consortium name="The Broad Institute Genome Sequencing Center for Infectious Disease"/>
            <person name="Feldgarden M."/>
            <person name="Gordon D.M."/>
            <person name="Johnson J.R."/>
            <person name="Johnston B.D."/>
            <person name="Young S."/>
            <person name="Zeng Q."/>
            <person name="Koehrsen M."/>
            <person name="Alvarado L."/>
            <person name="Berlin A.M."/>
            <person name="Borenstein D."/>
            <person name="Chapman S.B."/>
            <person name="Chen Z."/>
            <person name="Engels R."/>
            <person name="Freedman E."/>
            <person name="Gellesch M."/>
            <person name="Goldberg J."/>
            <person name="Griggs A."/>
            <person name="Gujja S."/>
            <person name="Heilman E.R."/>
            <person name="Heiman D.I."/>
            <person name="Hepburn T.A."/>
            <person name="Howarth C."/>
            <person name="Jen D."/>
            <person name="Larson L."/>
            <person name="Mehta T."/>
            <person name="Park D."/>
            <person name="Pearson M."/>
            <person name="Richards J."/>
            <person name="Roberts A."/>
            <person name="Saif S."/>
            <person name="Shea T.D."/>
            <person name="Shenoy N."/>
            <person name="Sisk P."/>
            <person name="Stolte C."/>
            <person name="Sykes S.N."/>
            <person name="Walk T."/>
            <person name="White J."/>
            <person name="Yandava C."/>
            <person name="Haas B."/>
            <person name="Henn M.R."/>
            <person name="Nusbaum C."/>
            <person name="Birren B."/>
        </authorList>
    </citation>
    <scope>NUCLEOTIDE SEQUENCE [LARGE SCALE GENOMIC DNA]</scope>
    <source>
        <strain evidence="1 2">TA447</strain>
    </source>
</reference>
<evidence type="ECO:0000313" key="2">
    <source>
        <dbReference type="Proteomes" id="UP000193942"/>
    </source>
</evidence>
<protein>
    <submittedName>
        <fullName evidence="1">Uncharacterized protein</fullName>
    </submittedName>
</protein>
<dbReference type="AlphaFoldDB" id="A0A1X3J0K4"/>
<dbReference type="EMBL" id="ADIZ01000027">
    <property type="protein sequence ID" value="OSK93941.1"/>
    <property type="molecule type" value="Genomic_DNA"/>
</dbReference>
<organism evidence="1 2">
    <name type="scientific">Escherichia coli TA447</name>
    <dbReference type="NCBI Taxonomy" id="656447"/>
    <lineage>
        <taxon>Bacteria</taxon>
        <taxon>Pseudomonadati</taxon>
        <taxon>Pseudomonadota</taxon>
        <taxon>Gammaproteobacteria</taxon>
        <taxon>Enterobacterales</taxon>
        <taxon>Enterobacteriaceae</taxon>
        <taxon>Escherichia</taxon>
    </lineage>
</organism>
<accession>A0A1X3J0K4</accession>
<evidence type="ECO:0000313" key="1">
    <source>
        <dbReference type="EMBL" id="OSK93941.1"/>
    </source>
</evidence>
<gene>
    <name evidence="1" type="ORF">ECXG_00774</name>
</gene>
<dbReference type="RefSeq" id="WP_000369564.1">
    <property type="nucleotide sequence ID" value="NZ_ADIZ01000027.1"/>
</dbReference>
<name>A0A1X3J0K4_ECOLX</name>